<dbReference type="Proteomes" id="UP001372526">
    <property type="component" value="Unassembled WGS sequence"/>
</dbReference>
<dbReference type="EMBL" id="JBAWSX010000001">
    <property type="protein sequence ID" value="MEI4799925.1"/>
    <property type="molecule type" value="Genomic_DNA"/>
</dbReference>
<evidence type="ECO:0000313" key="1">
    <source>
        <dbReference type="EMBL" id="MEI4799925.1"/>
    </source>
</evidence>
<keyword evidence="2" id="KW-1185">Reference proteome</keyword>
<name>A0ABU8FDX8_9BACI</name>
<protein>
    <submittedName>
        <fullName evidence="1">Uncharacterized protein</fullName>
    </submittedName>
</protein>
<evidence type="ECO:0000313" key="2">
    <source>
        <dbReference type="Proteomes" id="UP001372526"/>
    </source>
</evidence>
<proteinExistence type="predicted"/>
<dbReference type="RefSeq" id="WP_336470986.1">
    <property type="nucleotide sequence ID" value="NZ_JBAWSX010000001.1"/>
</dbReference>
<reference evidence="1 2" key="1">
    <citation type="submission" date="2024-01" db="EMBL/GenBank/DDBJ databases">
        <title>Seven novel Bacillus-like species.</title>
        <authorList>
            <person name="Liu G."/>
        </authorList>
    </citation>
    <scope>NUCLEOTIDE SEQUENCE [LARGE SCALE GENOMIC DNA]</scope>
    <source>
        <strain evidence="1 2">FJAT-51639</strain>
    </source>
</reference>
<comment type="caution">
    <text evidence="1">The sequence shown here is derived from an EMBL/GenBank/DDBJ whole genome shotgun (WGS) entry which is preliminary data.</text>
</comment>
<gene>
    <name evidence="1" type="ORF">WAZ07_01060</name>
</gene>
<sequence length="81" mass="9324">MIIREGIEVTKITLDGYELPIPEGFSDFLLRAGYWVYGEEVESSIDEEFLSNYESKTFMKDGQLCTTLTYKGNKKKRGKKS</sequence>
<accession>A0ABU8FDX8</accession>
<organism evidence="1 2">
    <name type="scientific">Bacillus bruguierae</name>
    <dbReference type="NCBI Taxonomy" id="3127667"/>
    <lineage>
        <taxon>Bacteria</taxon>
        <taxon>Bacillati</taxon>
        <taxon>Bacillota</taxon>
        <taxon>Bacilli</taxon>
        <taxon>Bacillales</taxon>
        <taxon>Bacillaceae</taxon>
        <taxon>Bacillus</taxon>
    </lineage>
</organism>